<protein>
    <submittedName>
        <fullName evidence="2">Glycosyltransferase family 4 protein</fullName>
    </submittedName>
</protein>
<dbReference type="Proteomes" id="UP000544122">
    <property type="component" value="Unassembled WGS sequence"/>
</dbReference>
<name>A0A7Y4GWN1_9BRAD</name>
<dbReference type="PANTHER" id="PTHR45947">
    <property type="entry name" value="SULFOQUINOVOSYL TRANSFERASE SQD2"/>
    <property type="match status" value="1"/>
</dbReference>
<dbReference type="EMBL" id="JAAVLX010000010">
    <property type="protein sequence ID" value="NOJ43329.1"/>
    <property type="molecule type" value="Genomic_DNA"/>
</dbReference>
<dbReference type="InterPro" id="IPR028098">
    <property type="entry name" value="Glyco_trans_4-like_N"/>
</dbReference>
<dbReference type="AlphaFoldDB" id="A0A7Y4GWN1"/>
<comment type="caution">
    <text evidence="2">The sequence shown here is derived from an EMBL/GenBank/DDBJ whole genome shotgun (WGS) entry which is preliminary data.</text>
</comment>
<gene>
    <name evidence="2" type="ORF">HCN58_27815</name>
</gene>
<dbReference type="Pfam" id="PF13439">
    <property type="entry name" value="Glyco_transf_4"/>
    <property type="match status" value="1"/>
</dbReference>
<proteinExistence type="predicted"/>
<organism evidence="2 3">
    <name type="scientific">Bradyrhizobium australiense</name>
    <dbReference type="NCBI Taxonomy" id="2721161"/>
    <lineage>
        <taxon>Bacteria</taxon>
        <taxon>Pseudomonadati</taxon>
        <taxon>Pseudomonadota</taxon>
        <taxon>Alphaproteobacteria</taxon>
        <taxon>Hyphomicrobiales</taxon>
        <taxon>Nitrobacteraceae</taxon>
        <taxon>Bradyrhizobium</taxon>
    </lineage>
</organism>
<dbReference type="PANTHER" id="PTHR45947:SF13">
    <property type="entry name" value="TRANSFERASE"/>
    <property type="match status" value="1"/>
</dbReference>
<dbReference type="SUPFAM" id="SSF53756">
    <property type="entry name" value="UDP-Glycosyltransferase/glycogen phosphorylase"/>
    <property type="match status" value="1"/>
</dbReference>
<accession>A0A7Y4GWN1</accession>
<dbReference type="GO" id="GO:0016757">
    <property type="term" value="F:glycosyltransferase activity"/>
    <property type="evidence" value="ECO:0007669"/>
    <property type="project" value="UniProtKB-ARBA"/>
</dbReference>
<sequence length="391" mass="43034">MRILVAHNCYQQPGGEDEQVAVEVAMLRSFGHEVAQYNLHNHSIDSMNRFALASRTVWSRSAFLELRRLLRMHQPQIVHFHNTFPLISPAAYWAARAEGAPVVQTLHNFRLCCVNAVLFRDGRVCEDCLGKAIPWPGVLHKCYRDSRGASGATAAMLTTHRLLGTWREAVDVYIAPSEFTRCKLVQGGLPADKIVVKPNFVYPDPGFGEGGGGFALFVGRLSQEKGVETLLAAWRRLGGLIPLKIVGDGPMAPNVREAAAMDGGIEWLGYRPLDTVYHLLGEASVLVLPSRCYETFARVAVEAFAKGTPVVASRLGAMAEIVEDGRTGLHFEPGDAGDLAAKVLRLLVQPSELAQMRQAARDKFARSFVADVNHDALMAIYERAIRTRHPE</sequence>
<dbReference type="InterPro" id="IPR050194">
    <property type="entry name" value="Glycosyltransferase_grp1"/>
</dbReference>
<evidence type="ECO:0000313" key="2">
    <source>
        <dbReference type="EMBL" id="NOJ43329.1"/>
    </source>
</evidence>
<feature type="domain" description="Glycosyltransferase subfamily 4-like N-terminal" evidence="1">
    <location>
        <begin position="49"/>
        <end position="202"/>
    </location>
</feature>
<dbReference type="CDD" id="cd03801">
    <property type="entry name" value="GT4_PimA-like"/>
    <property type="match status" value="1"/>
</dbReference>
<keyword evidence="2" id="KW-0808">Transferase</keyword>
<dbReference type="Gene3D" id="3.40.50.2000">
    <property type="entry name" value="Glycogen Phosphorylase B"/>
    <property type="match status" value="2"/>
</dbReference>
<dbReference type="Pfam" id="PF13692">
    <property type="entry name" value="Glyco_trans_1_4"/>
    <property type="match status" value="1"/>
</dbReference>
<keyword evidence="3" id="KW-1185">Reference proteome</keyword>
<evidence type="ECO:0000313" key="3">
    <source>
        <dbReference type="Proteomes" id="UP000544122"/>
    </source>
</evidence>
<evidence type="ECO:0000259" key="1">
    <source>
        <dbReference type="Pfam" id="PF13439"/>
    </source>
</evidence>
<reference evidence="2 3" key="1">
    <citation type="submission" date="2020-03" db="EMBL/GenBank/DDBJ databases">
        <title>Bradyrhizobium diversity isolated from nodules of Indigofera sp.</title>
        <authorList>
            <person name="Klepa M."/>
            <person name="Helene L."/>
            <person name="Hungria M."/>
        </authorList>
    </citation>
    <scope>NUCLEOTIDE SEQUENCE [LARGE SCALE GENOMIC DNA]</scope>
    <source>
        <strain evidence="2 3">WSM 1791</strain>
    </source>
</reference>